<gene>
    <name evidence="1" type="ORF">GEV33_008220</name>
</gene>
<dbReference type="EMBL" id="JABDTM020024153">
    <property type="protein sequence ID" value="KAH0814572.1"/>
    <property type="molecule type" value="Genomic_DNA"/>
</dbReference>
<organism evidence="1 2">
    <name type="scientific">Tenebrio molitor</name>
    <name type="common">Yellow mealworm beetle</name>
    <dbReference type="NCBI Taxonomy" id="7067"/>
    <lineage>
        <taxon>Eukaryota</taxon>
        <taxon>Metazoa</taxon>
        <taxon>Ecdysozoa</taxon>
        <taxon>Arthropoda</taxon>
        <taxon>Hexapoda</taxon>
        <taxon>Insecta</taxon>
        <taxon>Pterygota</taxon>
        <taxon>Neoptera</taxon>
        <taxon>Endopterygota</taxon>
        <taxon>Coleoptera</taxon>
        <taxon>Polyphaga</taxon>
        <taxon>Cucujiformia</taxon>
        <taxon>Tenebrionidae</taxon>
        <taxon>Tenebrio</taxon>
    </lineage>
</organism>
<dbReference type="Proteomes" id="UP000719412">
    <property type="component" value="Unassembled WGS sequence"/>
</dbReference>
<reference evidence="1" key="1">
    <citation type="journal article" date="2020" name="J Insects Food Feed">
        <title>The yellow mealworm (Tenebrio molitor) genome: a resource for the emerging insects as food and feed industry.</title>
        <authorList>
            <person name="Eriksson T."/>
            <person name="Andere A."/>
            <person name="Kelstrup H."/>
            <person name="Emery V."/>
            <person name="Picard C."/>
        </authorList>
    </citation>
    <scope>NUCLEOTIDE SEQUENCE</scope>
    <source>
        <strain evidence="1">Stoneville</strain>
        <tissue evidence="1">Whole head</tissue>
    </source>
</reference>
<dbReference type="AlphaFoldDB" id="A0A8J6HHQ9"/>
<dbReference type="Gene3D" id="3.40.390.10">
    <property type="entry name" value="Collagenase (Catalytic Domain)"/>
    <property type="match status" value="1"/>
</dbReference>
<dbReference type="GO" id="GO:0008237">
    <property type="term" value="F:metallopeptidase activity"/>
    <property type="evidence" value="ECO:0007669"/>
    <property type="project" value="InterPro"/>
</dbReference>
<dbReference type="InterPro" id="IPR024079">
    <property type="entry name" value="MetalloPept_cat_dom_sf"/>
</dbReference>
<accession>A0A8J6HHQ9</accession>
<proteinExistence type="predicted"/>
<comment type="caution">
    <text evidence="1">The sequence shown here is derived from an EMBL/GenBank/DDBJ whole genome shotgun (WGS) entry which is preliminary data.</text>
</comment>
<protein>
    <submittedName>
        <fullName evidence="1">Uncharacterized protein</fullName>
    </submittedName>
</protein>
<evidence type="ECO:0000313" key="2">
    <source>
        <dbReference type="Proteomes" id="UP000719412"/>
    </source>
</evidence>
<keyword evidence="2" id="KW-1185">Reference proteome</keyword>
<reference evidence="1" key="2">
    <citation type="submission" date="2021-08" db="EMBL/GenBank/DDBJ databases">
        <authorList>
            <person name="Eriksson T."/>
        </authorList>
    </citation>
    <scope>NUCLEOTIDE SEQUENCE</scope>
    <source>
        <strain evidence="1">Stoneville</strain>
        <tissue evidence="1">Whole head</tissue>
    </source>
</reference>
<name>A0A8J6HHQ9_TENMO</name>
<evidence type="ECO:0000313" key="1">
    <source>
        <dbReference type="EMBL" id="KAH0814572.1"/>
    </source>
</evidence>
<sequence length="242" mass="27244">MMSVSQVLIKDFWISGNIISENNSFFSVRESDSIVEDDFGSSVVSLPTGHSITKRQIIFDEVGEFPVQESSRTPREADWPVNYDTDRKSNEYFVKVLVVADRSMIQYHQSNEDLKHYILILMSHAALLYKDASIGNSISLSVVNIWMLNNTVFTSNNSQSTGPVARPLGTDLVFCSNAAQVLRLAEEVRPGSQARHGVALHAVSATTVEENENRRLEGLLLFEPEERSQPLAVLRWWLSRAR</sequence>
<dbReference type="SUPFAM" id="SSF55486">
    <property type="entry name" value="Metalloproteases ('zincins'), catalytic domain"/>
    <property type="match status" value="1"/>
</dbReference>